<feature type="domain" description="Zn(2)-C6 fungal-type" evidence="1">
    <location>
        <begin position="27"/>
        <end position="57"/>
    </location>
</feature>
<dbReference type="InterPro" id="IPR036864">
    <property type="entry name" value="Zn2-C6_fun-type_DNA-bd_sf"/>
</dbReference>
<keyword evidence="3" id="KW-1185">Reference proteome</keyword>
<evidence type="ECO:0000259" key="1">
    <source>
        <dbReference type="PROSITE" id="PS00463"/>
    </source>
</evidence>
<accession>A0A286UU04</accession>
<evidence type="ECO:0000313" key="2">
    <source>
        <dbReference type="EMBL" id="PAV23059.1"/>
    </source>
</evidence>
<reference evidence="2 3" key="1">
    <citation type="journal article" date="2017" name="Mol. Ecol.">
        <title>Comparative and population genomic landscape of Phellinus noxius: A hypervariable fungus causing root rot in trees.</title>
        <authorList>
            <person name="Chung C.L."/>
            <person name="Lee T.J."/>
            <person name="Akiba M."/>
            <person name="Lee H.H."/>
            <person name="Kuo T.H."/>
            <person name="Liu D."/>
            <person name="Ke H.M."/>
            <person name="Yokoi T."/>
            <person name="Roa M.B."/>
            <person name="Lu M.J."/>
            <person name="Chang Y.Y."/>
            <person name="Ann P.J."/>
            <person name="Tsai J.N."/>
            <person name="Chen C.Y."/>
            <person name="Tzean S.S."/>
            <person name="Ota Y."/>
            <person name="Hattori T."/>
            <person name="Sahashi N."/>
            <person name="Liou R.F."/>
            <person name="Kikuchi T."/>
            <person name="Tsai I.J."/>
        </authorList>
    </citation>
    <scope>NUCLEOTIDE SEQUENCE [LARGE SCALE GENOMIC DNA]</scope>
    <source>
        <strain evidence="2 3">FFPRI411160</strain>
    </source>
</reference>
<dbReference type="EMBL" id="NBII01000001">
    <property type="protein sequence ID" value="PAV23059.1"/>
    <property type="molecule type" value="Genomic_DNA"/>
</dbReference>
<protein>
    <recommendedName>
        <fullName evidence="1">Zn(2)-C6 fungal-type domain-containing protein</fullName>
    </recommendedName>
</protein>
<dbReference type="PROSITE" id="PS00463">
    <property type="entry name" value="ZN2_CY6_FUNGAL_1"/>
    <property type="match status" value="1"/>
</dbReference>
<dbReference type="InParanoid" id="A0A286UU04"/>
<organism evidence="2 3">
    <name type="scientific">Pyrrhoderma noxium</name>
    <dbReference type="NCBI Taxonomy" id="2282107"/>
    <lineage>
        <taxon>Eukaryota</taxon>
        <taxon>Fungi</taxon>
        <taxon>Dikarya</taxon>
        <taxon>Basidiomycota</taxon>
        <taxon>Agaricomycotina</taxon>
        <taxon>Agaricomycetes</taxon>
        <taxon>Hymenochaetales</taxon>
        <taxon>Hymenochaetaceae</taxon>
        <taxon>Pyrrhoderma</taxon>
    </lineage>
</organism>
<comment type="caution">
    <text evidence="2">The sequence shown here is derived from an EMBL/GenBank/DDBJ whole genome shotgun (WGS) entry which is preliminary data.</text>
</comment>
<dbReference type="Proteomes" id="UP000217199">
    <property type="component" value="Unassembled WGS sequence"/>
</dbReference>
<dbReference type="InterPro" id="IPR001138">
    <property type="entry name" value="Zn2Cys6_DnaBD"/>
</dbReference>
<dbReference type="AlphaFoldDB" id="A0A286UU04"/>
<dbReference type="GO" id="GO:0000981">
    <property type="term" value="F:DNA-binding transcription factor activity, RNA polymerase II-specific"/>
    <property type="evidence" value="ECO:0007669"/>
    <property type="project" value="InterPro"/>
</dbReference>
<dbReference type="SUPFAM" id="SSF57701">
    <property type="entry name" value="Zn2/Cys6 DNA-binding domain"/>
    <property type="match status" value="1"/>
</dbReference>
<evidence type="ECO:0000313" key="3">
    <source>
        <dbReference type="Proteomes" id="UP000217199"/>
    </source>
</evidence>
<sequence length="68" mass="7770">MTDPSVNSPNTTYKFVSYVKDRTRRTSCRSCKRLHCKCERDNTSESCANCKKKGRICETDDLEGGTKE</sequence>
<name>A0A286UU04_9AGAM</name>
<dbReference type="GO" id="GO:0008270">
    <property type="term" value="F:zinc ion binding"/>
    <property type="evidence" value="ECO:0007669"/>
    <property type="project" value="InterPro"/>
</dbReference>
<gene>
    <name evidence="2" type="ORF">PNOK_0012600</name>
</gene>
<proteinExistence type="predicted"/>